<dbReference type="InParanoid" id="A0A061F9R1"/>
<protein>
    <submittedName>
        <fullName evidence="3">Uncharacterized protein isoform 1</fullName>
    </submittedName>
</protein>
<gene>
    <name evidence="3" type="ORF">TCM_033320</name>
</gene>
<evidence type="ECO:0000256" key="2">
    <source>
        <dbReference type="SAM" id="MobiDB-lite"/>
    </source>
</evidence>
<keyword evidence="4" id="KW-1185">Reference proteome</keyword>
<feature type="region of interest" description="Disordered" evidence="2">
    <location>
        <begin position="41"/>
        <end position="65"/>
    </location>
</feature>
<feature type="coiled-coil region" evidence="1">
    <location>
        <begin position="80"/>
        <end position="126"/>
    </location>
</feature>
<dbReference type="AlphaFoldDB" id="A0A061F9R1"/>
<organism evidence="3 4">
    <name type="scientific">Theobroma cacao</name>
    <name type="common">Cacao</name>
    <name type="synonym">Cocoa</name>
    <dbReference type="NCBI Taxonomy" id="3641"/>
    <lineage>
        <taxon>Eukaryota</taxon>
        <taxon>Viridiplantae</taxon>
        <taxon>Streptophyta</taxon>
        <taxon>Embryophyta</taxon>
        <taxon>Tracheophyta</taxon>
        <taxon>Spermatophyta</taxon>
        <taxon>Magnoliopsida</taxon>
        <taxon>eudicotyledons</taxon>
        <taxon>Gunneridae</taxon>
        <taxon>Pentapetalae</taxon>
        <taxon>rosids</taxon>
        <taxon>malvids</taxon>
        <taxon>Malvales</taxon>
        <taxon>Malvaceae</taxon>
        <taxon>Byttnerioideae</taxon>
        <taxon>Theobroma</taxon>
    </lineage>
</organism>
<feature type="compositionally biased region" description="Basic residues" evidence="2">
    <location>
        <begin position="49"/>
        <end position="58"/>
    </location>
</feature>
<evidence type="ECO:0000313" key="4">
    <source>
        <dbReference type="Proteomes" id="UP000026915"/>
    </source>
</evidence>
<proteinExistence type="predicted"/>
<dbReference type="Proteomes" id="UP000026915">
    <property type="component" value="Chromosome 7"/>
</dbReference>
<keyword evidence="1" id="KW-0175">Coiled coil</keyword>
<evidence type="ECO:0000256" key="1">
    <source>
        <dbReference type="SAM" id="Coils"/>
    </source>
</evidence>
<accession>A0A061F9R1</accession>
<evidence type="ECO:0000313" key="3">
    <source>
        <dbReference type="EMBL" id="EOY14090.1"/>
    </source>
</evidence>
<name>A0A061F9R1_THECC</name>
<sequence>MGSNVKTLNLTLDSSLEGWVLAKFDLEGLYKGLECFETGQSSTNETLSVKRKGKKPRAPRKESELRDLKHKKHTFSKRRFEKTMKKQKSLESTIEDLKKEMNHEELQEYQEKLGRFEQNLSEIRMQFSLAKEINDDNQIFLNSIIALLFP</sequence>
<reference evidence="3 4" key="1">
    <citation type="journal article" date="2013" name="Genome Biol.">
        <title>The genome sequence of the most widely cultivated cacao type and its use to identify candidate genes regulating pod color.</title>
        <authorList>
            <person name="Motamayor J.C."/>
            <person name="Mockaitis K."/>
            <person name="Schmutz J."/>
            <person name="Haiminen N."/>
            <person name="Iii D.L."/>
            <person name="Cornejo O."/>
            <person name="Findley S.D."/>
            <person name="Zheng P."/>
            <person name="Utro F."/>
            <person name="Royaert S."/>
            <person name="Saski C."/>
            <person name="Jenkins J."/>
            <person name="Podicheti R."/>
            <person name="Zhao M."/>
            <person name="Scheffler B.E."/>
            <person name="Stack J.C."/>
            <person name="Feltus F.A."/>
            <person name="Mustiga G.M."/>
            <person name="Amores F."/>
            <person name="Phillips W."/>
            <person name="Marelli J.P."/>
            <person name="May G.D."/>
            <person name="Shapiro H."/>
            <person name="Ma J."/>
            <person name="Bustamante C.D."/>
            <person name="Schnell R.J."/>
            <person name="Main D."/>
            <person name="Gilbert D."/>
            <person name="Parida L."/>
            <person name="Kuhn D.N."/>
        </authorList>
    </citation>
    <scope>NUCLEOTIDE SEQUENCE [LARGE SCALE GENOMIC DNA]</scope>
    <source>
        <strain evidence="4">cv. Matina 1-6</strain>
    </source>
</reference>
<dbReference type="EMBL" id="CM001885">
    <property type="protein sequence ID" value="EOY14090.1"/>
    <property type="molecule type" value="Genomic_DNA"/>
</dbReference>
<dbReference type="Gramene" id="EOY14090">
    <property type="protein sequence ID" value="EOY14090"/>
    <property type="gene ID" value="TCM_033320"/>
</dbReference>